<dbReference type="GO" id="GO:0005829">
    <property type="term" value="C:cytosol"/>
    <property type="evidence" value="ECO:0007669"/>
    <property type="project" value="TreeGrafter"/>
</dbReference>
<sequence>MSYYFRERPRFGERFRGKSGDELLQELKQQFGDDMPFFETSSPSAARGSSPGPNSTTAGSTPSGAGRARDPFERHTSFPRGFPFDDEGFGRRADIRSHLDDLAARHPEFADHLLGPPWADVPFAGRNRRRDSADRATSFHNQPDEDARSQASGGSAASGASGVSSHGSDPEEQQQSGSKQQIPQYGLRNTVDIGQHQHNMENPQQQRNVRSMSAPPENRNNQEQANGQPRFVSRVEITPHSQAEQQQQQQQQQQPQPQSQREKSPAPQQKPQPQSQQHGNVRHIPIFVEGRDKPVIPKEVDEPDFARRQQSPPQFHRPSHYQQHYQKPQADRWATHFGDPFFEPPTTGRWGQPPQSQFRHTQPQEKPKPHPEPQHTPRQRAQPQQPKPQPQQQQQQQQPPHSEPQPEAPPKPRQQVQPKDPLERVAEVQKEVDALNEQVKEYSGNSRQDKQYMYLDEMLTRELIKLDDIETEGKDNVRQARKQAIKSIQDSISLLESKAPLPGQQPEEQQKPEESETPKESMDTTGDEKPAESMETTEAPASEEHKAAIPLPPPCPSSPTKTAPEAQTEEASKNAQPSENNVQNQEATTTTTLETQVETVTQDNAAAQPAQNVDEKQTAEPMDSSAAPPVEPQASSDIAMEVRQSSPAKELQLGAEQQQSQALIVNDQMQEAKDAAAPAAEITAEKVKKEPPPVPAKPSKSPKKAKKTKKQPEPVSETAIPLPAPVSETAIPLPAPVSETAIPLPAPGQSI</sequence>
<feature type="compositionally biased region" description="Polar residues" evidence="2">
    <location>
        <begin position="196"/>
        <end position="211"/>
    </location>
</feature>
<name>A0A7M7LNK2_NASVI</name>
<evidence type="ECO:0000313" key="4">
    <source>
        <dbReference type="EnsemblMetazoa" id="XP_003425588"/>
    </source>
</evidence>
<dbReference type="GO" id="GO:0000774">
    <property type="term" value="F:adenyl-nucleotide exchange factor activity"/>
    <property type="evidence" value="ECO:0007669"/>
    <property type="project" value="TreeGrafter"/>
</dbReference>
<dbReference type="Gene3D" id="1.20.58.120">
    <property type="entry name" value="BAG domain"/>
    <property type="match status" value="1"/>
</dbReference>
<dbReference type="EnsemblMetazoa" id="XM_003425540">
    <property type="protein sequence ID" value="XP_003425588"/>
    <property type="gene ID" value="LOC100123805"/>
</dbReference>
<evidence type="ECO:0000256" key="1">
    <source>
        <dbReference type="ARBA" id="ARBA00023186"/>
    </source>
</evidence>
<feature type="compositionally biased region" description="Low complexity" evidence="2">
    <location>
        <begin position="245"/>
        <end position="277"/>
    </location>
</feature>
<feature type="compositionally biased region" description="Pro residues" evidence="2">
    <location>
        <begin position="401"/>
        <end position="412"/>
    </location>
</feature>
<feature type="compositionally biased region" description="Basic and acidic residues" evidence="2">
    <location>
        <begin position="67"/>
        <end position="76"/>
    </location>
</feature>
<dbReference type="InterPro" id="IPR003103">
    <property type="entry name" value="BAG_domain"/>
</dbReference>
<dbReference type="SUPFAM" id="SSF63491">
    <property type="entry name" value="BAG domain"/>
    <property type="match status" value="1"/>
</dbReference>
<keyword evidence="1" id="KW-0143">Chaperone</keyword>
<dbReference type="PANTHER" id="PTHR12329">
    <property type="entry name" value="BCL2-ASSOCIATED ATHANOGENE"/>
    <property type="match status" value="1"/>
</dbReference>
<feature type="region of interest" description="Disordered" evidence="2">
    <location>
        <begin position="108"/>
        <end position="424"/>
    </location>
</feature>
<feature type="compositionally biased region" description="Low complexity" evidence="2">
    <location>
        <begin position="41"/>
        <end position="55"/>
    </location>
</feature>
<feature type="compositionally biased region" description="Low complexity" evidence="2">
    <location>
        <begin position="149"/>
        <end position="184"/>
    </location>
</feature>
<feature type="compositionally biased region" description="Basic and acidic residues" evidence="2">
    <location>
        <begin position="466"/>
        <end position="478"/>
    </location>
</feature>
<evidence type="ECO:0000256" key="2">
    <source>
        <dbReference type="SAM" id="MobiDB-lite"/>
    </source>
</evidence>
<feature type="compositionally biased region" description="Polar residues" evidence="2">
    <location>
        <begin position="655"/>
        <end position="669"/>
    </location>
</feature>
<feature type="compositionally biased region" description="Basic residues" evidence="2">
    <location>
        <begin position="700"/>
        <end position="709"/>
    </location>
</feature>
<dbReference type="GO" id="GO:0050821">
    <property type="term" value="P:protein stabilization"/>
    <property type="evidence" value="ECO:0007669"/>
    <property type="project" value="TreeGrafter"/>
</dbReference>
<dbReference type="SMR" id="A0A7M7LNK2"/>
<evidence type="ECO:0000313" key="5">
    <source>
        <dbReference type="Proteomes" id="UP000002358"/>
    </source>
</evidence>
<accession>A0A7M7LNK2</accession>
<dbReference type="InParanoid" id="A0A7M7LNK2"/>
<keyword evidence="5" id="KW-1185">Reference proteome</keyword>
<reference evidence="4" key="1">
    <citation type="submission" date="2021-01" db="UniProtKB">
        <authorList>
            <consortium name="EnsemblMetazoa"/>
        </authorList>
    </citation>
    <scope>IDENTIFICATION</scope>
</reference>
<feature type="compositionally biased region" description="Basic and acidic residues" evidence="2">
    <location>
        <begin position="289"/>
        <end position="307"/>
    </location>
</feature>
<feature type="compositionally biased region" description="Polar residues" evidence="2">
    <location>
        <begin position="218"/>
        <end position="227"/>
    </location>
</feature>
<gene>
    <name evidence="4" type="primary">100123805</name>
</gene>
<dbReference type="OMA" id="QYCERQP"/>
<protein>
    <recommendedName>
        <fullName evidence="3">BAG domain-containing protein</fullName>
    </recommendedName>
</protein>
<dbReference type="PROSITE" id="PS51035">
    <property type="entry name" value="BAG"/>
    <property type="match status" value="1"/>
</dbReference>
<dbReference type="PANTHER" id="PTHR12329:SF5">
    <property type="entry name" value="STARVIN, ISOFORM E"/>
    <property type="match status" value="1"/>
</dbReference>
<dbReference type="EnsemblMetazoa" id="XM_008204788">
    <property type="protein sequence ID" value="XP_008203010"/>
    <property type="gene ID" value="LOC100123805"/>
</dbReference>
<feature type="compositionally biased region" description="Basic and acidic residues" evidence="2">
    <location>
        <begin position="362"/>
        <end position="375"/>
    </location>
</feature>
<feature type="region of interest" description="Disordered" evidence="2">
    <location>
        <begin position="466"/>
        <end position="731"/>
    </location>
</feature>
<evidence type="ECO:0000259" key="3">
    <source>
        <dbReference type="PROSITE" id="PS51035"/>
    </source>
</evidence>
<feature type="domain" description="BAG" evidence="3">
    <location>
        <begin position="421"/>
        <end position="499"/>
    </location>
</feature>
<dbReference type="InterPro" id="IPR039773">
    <property type="entry name" value="BAG_chaperone_regulator"/>
</dbReference>
<dbReference type="GO" id="GO:0016020">
    <property type="term" value="C:membrane"/>
    <property type="evidence" value="ECO:0007669"/>
    <property type="project" value="TreeGrafter"/>
</dbReference>
<feature type="region of interest" description="Disordered" evidence="2">
    <location>
        <begin position="29"/>
        <end position="90"/>
    </location>
</feature>
<dbReference type="OrthoDB" id="333905at2759"/>
<feature type="compositionally biased region" description="Low complexity" evidence="2">
    <location>
        <begin position="379"/>
        <end position="400"/>
    </location>
</feature>
<feature type="compositionally biased region" description="Low complexity" evidence="2">
    <location>
        <begin position="579"/>
        <end position="602"/>
    </location>
</feature>
<dbReference type="AlphaFoldDB" id="A0A7M7LNK2"/>
<dbReference type="InterPro" id="IPR036533">
    <property type="entry name" value="BAG_dom_sf"/>
</dbReference>
<proteinExistence type="predicted"/>
<dbReference type="Pfam" id="PF02179">
    <property type="entry name" value="BAG"/>
    <property type="match status" value="1"/>
</dbReference>
<dbReference type="GO" id="GO:0051087">
    <property type="term" value="F:protein-folding chaperone binding"/>
    <property type="evidence" value="ECO:0007669"/>
    <property type="project" value="InterPro"/>
</dbReference>
<dbReference type="SMART" id="SM00264">
    <property type="entry name" value="BAG"/>
    <property type="match status" value="1"/>
</dbReference>
<organism evidence="4 5">
    <name type="scientific">Nasonia vitripennis</name>
    <name type="common">Parasitic wasp</name>
    <dbReference type="NCBI Taxonomy" id="7425"/>
    <lineage>
        <taxon>Eukaryota</taxon>
        <taxon>Metazoa</taxon>
        <taxon>Ecdysozoa</taxon>
        <taxon>Arthropoda</taxon>
        <taxon>Hexapoda</taxon>
        <taxon>Insecta</taxon>
        <taxon>Pterygota</taxon>
        <taxon>Neoptera</taxon>
        <taxon>Endopterygota</taxon>
        <taxon>Hymenoptera</taxon>
        <taxon>Apocrita</taxon>
        <taxon>Proctotrupomorpha</taxon>
        <taxon>Chalcidoidea</taxon>
        <taxon>Pteromalidae</taxon>
        <taxon>Pteromalinae</taxon>
        <taxon>Nasonia</taxon>
    </lineage>
</organism>
<feature type="compositionally biased region" description="Basic and acidic residues" evidence="2">
    <location>
        <begin position="508"/>
        <end position="532"/>
    </location>
</feature>
<dbReference type="Proteomes" id="UP000002358">
    <property type="component" value="Chromosome 1"/>
</dbReference>
<dbReference type="GO" id="GO:0005634">
    <property type="term" value="C:nucleus"/>
    <property type="evidence" value="ECO:0007669"/>
    <property type="project" value="TreeGrafter"/>
</dbReference>